<keyword evidence="3" id="KW-1185">Reference proteome</keyword>
<reference evidence="3" key="1">
    <citation type="submission" date="2019-11" db="EMBL/GenBank/DDBJ databases">
        <title>Complete genome sequence of Corynebacterium kalinowskii 1959, a novel Corynebacterium species isolated from soil of a small paddock in Vilsendorf, Germany.</title>
        <authorList>
            <person name="Schaffert L."/>
            <person name="Ruwe M."/>
            <person name="Milse J."/>
            <person name="Hanuschka K."/>
            <person name="Ortseifen V."/>
            <person name="Droste J."/>
            <person name="Brandt D."/>
            <person name="Schlueter L."/>
            <person name="Kutter Y."/>
            <person name="Vinke S."/>
            <person name="Viehoefer P."/>
            <person name="Jacob L."/>
            <person name="Luebke N.-C."/>
            <person name="Schulte-Berndt E."/>
            <person name="Hain C."/>
            <person name="Linder M."/>
            <person name="Schmidt P."/>
            <person name="Wollenschlaeger L."/>
            <person name="Luttermann T."/>
            <person name="Thieme E."/>
            <person name="Hassa J."/>
            <person name="Haak M."/>
            <person name="Wittchen M."/>
            <person name="Mentz A."/>
            <person name="Persicke M."/>
            <person name="Busche T."/>
            <person name="Ruckert C."/>
        </authorList>
    </citation>
    <scope>NUCLEOTIDE SEQUENCE [LARGE SCALE GENOMIC DNA]</scope>
    <source>
        <strain evidence="3">1959</strain>
    </source>
</reference>
<dbReference type="Proteomes" id="UP000427071">
    <property type="component" value="Chromosome"/>
</dbReference>
<dbReference type="AlphaFoldDB" id="A0A6B8VMW1"/>
<evidence type="ECO:0008006" key="4">
    <source>
        <dbReference type="Google" id="ProtNLM"/>
    </source>
</evidence>
<name>A0A6B8VMW1_9CORY</name>
<evidence type="ECO:0000313" key="2">
    <source>
        <dbReference type="EMBL" id="QGU02754.1"/>
    </source>
</evidence>
<feature type="coiled-coil region" evidence="1">
    <location>
        <begin position="191"/>
        <end position="218"/>
    </location>
</feature>
<accession>A0A6B8VMW1</accession>
<sequence>MAQTEGIVPVKISLTEGDFYTLWAPTWKEHGAEWQAFLGSGEHVYFFSSPAELLAFLQQGGKHDLLTHPQWRTFEDKGTLRVVPTKRDTYDVVGTPDFLAGRPSFENVSGTARAFAIVRGLADVLDIETVREFFGSYSILGNVDRGVDHFGQEAGLGEWSAIGRTVLKNWDNVVDALDAAVHTPDVDEAAVAAAEEDITAAEKAAEEARVQAEQSEEEAAAAVDPYDTTMWGASGIDPIKIAIDGRVVYTLRTYLGKSPVFLGRFGEIFTFSNPKSLLRWLVEHGEHDLAKVATWQDVMDEVNGGTAEIVVHPVNMYSFNGLAKDIAKGPQEVDTEQMRQAYELLADAADWADDDSLNSLLLANPGLQDYISYMLGARSTYLPSAPYTDEATGWTQLEESLTKRFSKI</sequence>
<evidence type="ECO:0000313" key="3">
    <source>
        <dbReference type="Proteomes" id="UP000427071"/>
    </source>
</evidence>
<proteinExistence type="predicted"/>
<gene>
    <name evidence="2" type="ORF">CKALI_09495</name>
</gene>
<dbReference type="KEGG" id="ckw:CKALI_09495"/>
<protein>
    <recommendedName>
        <fullName evidence="4">Primosomal protein</fullName>
    </recommendedName>
</protein>
<dbReference type="RefSeq" id="WP_156193105.1">
    <property type="nucleotide sequence ID" value="NZ_CP046452.1"/>
</dbReference>
<keyword evidence="1" id="KW-0175">Coiled coil</keyword>
<organism evidence="2 3">
    <name type="scientific">Corynebacterium kalinowskii</name>
    <dbReference type="NCBI Taxonomy" id="2675216"/>
    <lineage>
        <taxon>Bacteria</taxon>
        <taxon>Bacillati</taxon>
        <taxon>Actinomycetota</taxon>
        <taxon>Actinomycetes</taxon>
        <taxon>Mycobacteriales</taxon>
        <taxon>Corynebacteriaceae</taxon>
        <taxon>Corynebacterium</taxon>
    </lineage>
</organism>
<evidence type="ECO:0000256" key="1">
    <source>
        <dbReference type="SAM" id="Coils"/>
    </source>
</evidence>
<dbReference type="EMBL" id="CP046452">
    <property type="protein sequence ID" value="QGU02754.1"/>
    <property type="molecule type" value="Genomic_DNA"/>
</dbReference>